<dbReference type="SUPFAM" id="SSF56399">
    <property type="entry name" value="ADP-ribosylation"/>
    <property type="match status" value="1"/>
</dbReference>
<feature type="repeat" description="TPR" evidence="3">
    <location>
        <begin position="911"/>
        <end position="944"/>
    </location>
</feature>
<dbReference type="Pfam" id="PF03496">
    <property type="entry name" value="ADPrib_exo_Tox"/>
    <property type="match status" value="1"/>
</dbReference>
<evidence type="ECO:0000313" key="6">
    <source>
        <dbReference type="Proteomes" id="UP000663834"/>
    </source>
</evidence>
<feature type="repeat" description="TPR" evidence="3">
    <location>
        <begin position="743"/>
        <end position="776"/>
    </location>
</feature>
<dbReference type="SMART" id="SM00671">
    <property type="entry name" value="SEL1"/>
    <property type="match status" value="7"/>
</dbReference>
<dbReference type="EMBL" id="CAJNOW010016040">
    <property type="protein sequence ID" value="CAF1647146.1"/>
    <property type="molecule type" value="Genomic_DNA"/>
</dbReference>
<feature type="repeat" description="TPR" evidence="3">
    <location>
        <begin position="491"/>
        <end position="524"/>
    </location>
</feature>
<evidence type="ECO:0000256" key="1">
    <source>
        <dbReference type="ARBA" id="ARBA00022737"/>
    </source>
</evidence>
<feature type="repeat" description="TPR" evidence="3">
    <location>
        <begin position="785"/>
        <end position="818"/>
    </location>
</feature>
<feature type="repeat" description="TPR" evidence="3">
    <location>
        <begin position="869"/>
        <end position="902"/>
    </location>
</feature>
<dbReference type="SMART" id="SM00028">
    <property type="entry name" value="TPR"/>
    <property type="match status" value="13"/>
</dbReference>
<feature type="repeat" description="TPR" evidence="3">
    <location>
        <begin position="827"/>
        <end position="860"/>
    </location>
</feature>
<dbReference type="Gene3D" id="1.25.40.10">
    <property type="entry name" value="Tetratricopeptide repeat domain"/>
    <property type="match status" value="5"/>
</dbReference>
<feature type="repeat" description="TPR" evidence="3">
    <location>
        <begin position="659"/>
        <end position="692"/>
    </location>
</feature>
<gene>
    <name evidence="5" type="ORF">KQP761_LOCUS29229</name>
</gene>
<feature type="repeat" description="TPR" evidence="3">
    <location>
        <begin position="575"/>
        <end position="608"/>
    </location>
</feature>
<feature type="repeat" description="TPR" evidence="3">
    <location>
        <begin position="701"/>
        <end position="734"/>
    </location>
</feature>
<keyword evidence="1" id="KW-0677">Repeat</keyword>
<protein>
    <recommendedName>
        <fullName evidence="4">ADP ribosyltransferase domain-containing protein</fullName>
    </recommendedName>
</protein>
<accession>A0A816E9T4</accession>
<dbReference type="PROSITE" id="PS50005">
    <property type="entry name" value="TPR"/>
    <property type="match status" value="11"/>
</dbReference>
<dbReference type="Pfam" id="PF13424">
    <property type="entry name" value="TPR_12"/>
    <property type="match status" value="5"/>
</dbReference>
<dbReference type="InterPro" id="IPR019734">
    <property type="entry name" value="TPR_rpt"/>
</dbReference>
<comment type="caution">
    <text evidence="5">The sequence shown here is derived from an EMBL/GenBank/DDBJ whole genome shotgun (WGS) entry which is preliminary data.</text>
</comment>
<evidence type="ECO:0000313" key="5">
    <source>
        <dbReference type="EMBL" id="CAF1647146.1"/>
    </source>
</evidence>
<evidence type="ECO:0000259" key="4">
    <source>
        <dbReference type="Pfam" id="PF03496"/>
    </source>
</evidence>
<dbReference type="GO" id="GO:0005576">
    <property type="term" value="C:extracellular region"/>
    <property type="evidence" value="ECO:0007669"/>
    <property type="project" value="InterPro"/>
</dbReference>
<dbReference type="Proteomes" id="UP000663834">
    <property type="component" value="Unassembled WGS sequence"/>
</dbReference>
<sequence>MGNKSLTAKVEKLPASTGKYINIYENDNKESTTLLWFDPKFESRRDTEQTTQRLRLINDYVKFYTDLDQCVKFIRLIDREKIFLITCGSKTSELLSHVSCLRQVNSIFIYCTKKQSYEHSKIIGSYTNLDELCDAIQNRIDLFDHQLQTFSFFDQNKQSTKDLSRDSGEFIWFQLFNHVIARFPRIEEAKQEMIETCRQYYHGNTKELTLINQFESEYEAEEAIYWYAKQSFIFKLINKAFRSQDIYILYKLRYFISDLSECLRREHKKILLSNKEFFTVYRGGKLDIEEFNKLKENQGKLISMNGYLSTSRRRPQTHDIATKLVKRTDVISVLFQIEVHIKQIGNSVIFADITQFSEYPNDKEVLFDLNACFKIESIEQDGSLELIRMKLSNAGEMITKDYIELTLRETEEKSVAIVFGRLMCSLGQYDKSQHYFEQLRKDPNGENLAWIEFNIGRVLCYKGEWKEARDHFDCAYDRMMTNKPVRVKDSTRVLDKIGLILENQGKYDEALGYYKQALDIKEKCYLPGSVSIATSFNHIGNILSSQKKYNEALDFYKRALDIEEKCFSSGHVNIVVNHSKIGIVLREQGKYDEALKYYHRALEMQEEHYPSGHADIAHSLNNIGHILFDQAKYDEALDYYQRALNMREKYYPSDHIAIVQSLNNIGGLLFEHEKYDEALDYYQRLLKIQEAYYSSDELDIAHSFNKIGKILYHQQRYDTALHYHQRALKIQVKHYSSDHVDIATSLNDIAAIFSHQEKYDEALDYYQQVLKMREKCYPSDHADIGQSLYNIGTVLEHEGKYNEALDYYRQALQLQEKHRPSDHVEIARSLNSIGLILEKQLKYDEALDYYQRSLKIQEECYPFGHVYVARSLNSIGAILYRQKNYDDALDYYQRSLKMQDEYYRSGHVEIAQSLYNIGTIFYDQEKYDEALDYFQRALKMREKYCSSDHVNIGESLNIIGICYEKQNKTKKALDYYHRAMIIFVKFLPSDHPSRIRIEERIHRLTKKK</sequence>
<feature type="repeat" description="TPR" evidence="3">
    <location>
        <begin position="533"/>
        <end position="566"/>
    </location>
</feature>
<evidence type="ECO:0000256" key="3">
    <source>
        <dbReference type="PROSITE-ProRule" id="PRU00339"/>
    </source>
</evidence>
<dbReference type="SUPFAM" id="SSF48452">
    <property type="entry name" value="TPR-like"/>
    <property type="match status" value="2"/>
</dbReference>
<feature type="repeat" description="TPR" evidence="3">
    <location>
        <begin position="617"/>
        <end position="650"/>
    </location>
</feature>
<dbReference type="PANTHER" id="PTHR45641:SF19">
    <property type="entry name" value="NEPHROCYSTIN-3"/>
    <property type="match status" value="1"/>
</dbReference>
<feature type="domain" description="ADP ribosyltransferase" evidence="4">
    <location>
        <begin position="222"/>
        <end position="380"/>
    </location>
</feature>
<dbReference type="PROSITE" id="PS51996">
    <property type="entry name" value="TR_MART"/>
    <property type="match status" value="1"/>
</dbReference>
<dbReference type="OrthoDB" id="1658288at2759"/>
<proteinExistence type="predicted"/>
<organism evidence="5 6">
    <name type="scientific">Rotaria magnacalcarata</name>
    <dbReference type="NCBI Taxonomy" id="392030"/>
    <lineage>
        <taxon>Eukaryota</taxon>
        <taxon>Metazoa</taxon>
        <taxon>Spiralia</taxon>
        <taxon>Gnathifera</taxon>
        <taxon>Rotifera</taxon>
        <taxon>Eurotatoria</taxon>
        <taxon>Bdelloidea</taxon>
        <taxon>Philodinida</taxon>
        <taxon>Philodinidae</taxon>
        <taxon>Rotaria</taxon>
    </lineage>
</organism>
<name>A0A816E9T4_9BILA</name>
<evidence type="ECO:0000256" key="2">
    <source>
        <dbReference type="ARBA" id="ARBA00022803"/>
    </source>
</evidence>
<dbReference type="PROSITE" id="PS50293">
    <property type="entry name" value="TPR_REGION"/>
    <property type="match status" value="6"/>
</dbReference>
<dbReference type="AlphaFoldDB" id="A0A816E9T4"/>
<dbReference type="PANTHER" id="PTHR45641">
    <property type="entry name" value="TETRATRICOPEPTIDE REPEAT PROTEIN (AFU_ORTHOLOGUE AFUA_6G03870)"/>
    <property type="match status" value="1"/>
</dbReference>
<reference evidence="5" key="1">
    <citation type="submission" date="2021-02" db="EMBL/GenBank/DDBJ databases">
        <authorList>
            <person name="Nowell W R."/>
        </authorList>
    </citation>
    <scope>NUCLEOTIDE SEQUENCE</scope>
</reference>
<keyword evidence="2 3" id="KW-0802">TPR repeat</keyword>
<dbReference type="InterPro" id="IPR003540">
    <property type="entry name" value="ADP-ribosyltransferase"/>
</dbReference>
<dbReference type="InterPro" id="IPR011990">
    <property type="entry name" value="TPR-like_helical_dom_sf"/>
</dbReference>
<dbReference type="InterPro" id="IPR006597">
    <property type="entry name" value="Sel1-like"/>
</dbReference>
<dbReference type="Pfam" id="PF00515">
    <property type="entry name" value="TPR_1"/>
    <property type="match status" value="1"/>
</dbReference>
<dbReference type="Gene3D" id="3.90.176.10">
    <property type="entry name" value="Toxin ADP-ribosyltransferase, Chain A, domain 1"/>
    <property type="match status" value="1"/>
</dbReference>